<dbReference type="InParanoid" id="B7FTK5"/>
<dbReference type="RefSeq" id="XP_002178432.1">
    <property type="nucleotide sequence ID" value="XM_002178396.1"/>
</dbReference>
<gene>
    <name evidence="1" type="ORF">PHATRDRAFT_11048</name>
</gene>
<dbReference type="PaxDb" id="2850-Phatr11048"/>
<feature type="non-terminal residue" evidence="1">
    <location>
        <position position="1"/>
    </location>
</feature>
<dbReference type="PANTHER" id="PTHR33824:SF7">
    <property type="entry name" value="POLYKETIDE CYCLASE_DEHYDRASE AND LIPID TRANSPORT SUPERFAMILY PROTEIN"/>
    <property type="match status" value="1"/>
</dbReference>
<dbReference type="SUPFAM" id="SSF55961">
    <property type="entry name" value="Bet v1-like"/>
    <property type="match status" value="1"/>
</dbReference>
<proteinExistence type="predicted"/>
<dbReference type="Proteomes" id="UP000000759">
    <property type="component" value="Chromosome 4"/>
</dbReference>
<organism evidence="1 2">
    <name type="scientific">Phaeodactylum tricornutum (strain CCAP 1055/1)</name>
    <dbReference type="NCBI Taxonomy" id="556484"/>
    <lineage>
        <taxon>Eukaryota</taxon>
        <taxon>Sar</taxon>
        <taxon>Stramenopiles</taxon>
        <taxon>Ochrophyta</taxon>
        <taxon>Bacillariophyta</taxon>
        <taxon>Bacillariophyceae</taxon>
        <taxon>Bacillariophycidae</taxon>
        <taxon>Naviculales</taxon>
        <taxon>Phaeodactylaceae</taxon>
        <taxon>Phaeodactylum</taxon>
    </lineage>
</organism>
<accession>B7FTK5</accession>
<sequence length="136" mass="15612">VTLPLPFSAEIACSRFTDLPQQPRWSPWITSVEYQGTESQWKVNVRGISLTWKAISQVVEDPWPGISWESVSGLTNRGIVEFVPDSETSCLMNVRMAIVPPRILQPLFRGTSVFIEDFLRDKLLKWSLEMFRDVVK</sequence>
<dbReference type="EMBL" id="CM000607">
    <property type="protein sequence ID" value="EEC50097.1"/>
    <property type="molecule type" value="Genomic_DNA"/>
</dbReference>
<dbReference type="OrthoDB" id="38515at2759"/>
<dbReference type="HOGENOM" id="CLU_263783_0_0_1"/>
<dbReference type="AlphaFoldDB" id="B7FTK5"/>
<dbReference type="Gene3D" id="3.30.530.20">
    <property type="match status" value="1"/>
</dbReference>
<dbReference type="InterPro" id="IPR023393">
    <property type="entry name" value="START-like_dom_sf"/>
</dbReference>
<dbReference type="GeneID" id="7198000"/>
<evidence type="ECO:0000313" key="2">
    <source>
        <dbReference type="Proteomes" id="UP000000759"/>
    </source>
</evidence>
<feature type="non-terminal residue" evidence="1">
    <location>
        <position position="136"/>
    </location>
</feature>
<protein>
    <recommendedName>
        <fullName evidence="3">Coenzyme Q-binding protein COQ10 START domain-containing protein</fullName>
    </recommendedName>
</protein>
<evidence type="ECO:0008006" key="3">
    <source>
        <dbReference type="Google" id="ProtNLM"/>
    </source>
</evidence>
<reference evidence="1 2" key="1">
    <citation type="journal article" date="2008" name="Nature">
        <title>The Phaeodactylum genome reveals the evolutionary history of diatom genomes.</title>
        <authorList>
            <person name="Bowler C."/>
            <person name="Allen A.E."/>
            <person name="Badger J.H."/>
            <person name="Grimwood J."/>
            <person name="Jabbari K."/>
            <person name="Kuo A."/>
            <person name="Maheswari U."/>
            <person name="Martens C."/>
            <person name="Maumus F."/>
            <person name="Otillar R.P."/>
            <person name="Rayko E."/>
            <person name="Salamov A."/>
            <person name="Vandepoele K."/>
            <person name="Beszteri B."/>
            <person name="Gruber A."/>
            <person name="Heijde M."/>
            <person name="Katinka M."/>
            <person name="Mock T."/>
            <person name="Valentin K."/>
            <person name="Verret F."/>
            <person name="Berges J.A."/>
            <person name="Brownlee C."/>
            <person name="Cadoret J.P."/>
            <person name="Chiovitti A."/>
            <person name="Choi C.J."/>
            <person name="Coesel S."/>
            <person name="De Martino A."/>
            <person name="Detter J.C."/>
            <person name="Durkin C."/>
            <person name="Falciatore A."/>
            <person name="Fournet J."/>
            <person name="Haruta M."/>
            <person name="Huysman M.J."/>
            <person name="Jenkins B.D."/>
            <person name="Jiroutova K."/>
            <person name="Jorgensen R.E."/>
            <person name="Joubert Y."/>
            <person name="Kaplan A."/>
            <person name="Kroger N."/>
            <person name="Kroth P.G."/>
            <person name="La Roche J."/>
            <person name="Lindquist E."/>
            <person name="Lommer M."/>
            <person name="Martin-Jezequel V."/>
            <person name="Lopez P.J."/>
            <person name="Lucas S."/>
            <person name="Mangogna M."/>
            <person name="McGinnis K."/>
            <person name="Medlin L.K."/>
            <person name="Montsant A."/>
            <person name="Oudot-Le Secq M.P."/>
            <person name="Napoli C."/>
            <person name="Obornik M."/>
            <person name="Parker M.S."/>
            <person name="Petit J.L."/>
            <person name="Porcel B.M."/>
            <person name="Poulsen N."/>
            <person name="Robison M."/>
            <person name="Rychlewski L."/>
            <person name="Rynearson T.A."/>
            <person name="Schmutz J."/>
            <person name="Shapiro H."/>
            <person name="Siaut M."/>
            <person name="Stanley M."/>
            <person name="Sussman M.R."/>
            <person name="Taylor A.R."/>
            <person name="Vardi A."/>
            <person name="von Dassow P."/>
            <person name="Vyverman W."/>
            <person name="Willis A."/>
            <person name="Wyrwicz L.S."/>
            <person name="Rokhsar D.S."/>
            <person name="Weissenbach J."/>
            <person name="Armbrust E.V."/>
            <person name="Green B.R."/>
            <person name="Van de Peer Y."/>
            <person name="Grigoriev I.V."/>
        </authorList>
    </citation>
    <scope>NUCLEOTIDE SEQUENCE [LARGE SCALE GENOMIC DNA]</scope>
    <source>
        <strain evidence="1 2">CCAP 1055/1</strain>
    </source>
</reference>
<dbReference type="STRING" id="556484.B7FTK5"/>
<dbReference type="eggNOG" id="ENOG502QYZ1">
    <property type="taxonomic scope" value="Eukaryota"/>
</dbReference>
<dbReference type="InterPro" id="IPR047137">
    <property type="entry name" value="ORF3"/>
</dbReference>
<dbReference type="PANTHER" id="PTHR33824">
    <property type="entry name" value="POLYKETIDE CYCLASE/DEHYDRASE AND LIPID TRANSPORT SUPERFAMILY PROTEIN"/>
    <property type="match status" value="1"/>
</dbReference>
<reference evidence="2" key="2">
    <citation type="submission" date="2008-08" db="EMBL/GenBank/DDBJ databases">
        <authorList>
            <consortium name="Diatom Consortium"/>
            <person name="Grigoriev I."/>
            <person name="Grimwood J."/>
            <person name="Kuo A."/>
            <person name="Otillar R.P."/>
            <person name="Salamov A."/>
            <person name="Detter J.C."/>
            <person name="Lindquist E."/>
            <person name="Shapiro H."/>
            <person name="Lucas S."/>
            <person name="Glavina del Rio T."/>
            <person name="Pitluck S."/>
            <person name="Rokhsar D."/>
            <person name="Bowler C."/>
        </authorList>
    </citation>
    <scope>GENOME REANNOTATION</scope>
    <source>
        <strain evidence="2">CCAP 1055/1</strain>
    </source>
</reference>
<dbReference type="KEGG" id="pti:PHATRDRAFT_11048"/>
<name>B7FTK5_PHATC</name>
<keyword evidence="2" id="KW-1185">Reference proteome</keyword>
<evidence type="ECO:0000313" key="1">
    <source>
        <dbReference type="EMBL" id="EEC50097.1"/>
    </source>
</evidence>